<evidence type="ECO:0000313" key="18">
    <source>
        <dbReference type="EMBL" id="RKQ63215.1"/>
    </source>
</evidence>
<dbReference type="GO" id="GO:0006189">
    <property type="term" value="P:'de novo' IMP biosynthetic process"/>
    <property type="evidence" value="ECO:0007669"/>
    <property type="project" value="UniProtKB-UniRule"/>
</dbReference>
<dbReference type="EC" id="6.3.3.1" evidence="4 15"/>
<dbReference type="EMBL" id="RBIE01000001">
    <property type="protein sequence ID" value="RKQ63215.1"/>
    <property type="molecule type" value="Genomic_DNA"/>
</dbReference>
<dbReference type="UniPathway" id="UPA00074">
    <property type="reaction ID" value="UER00129"/>
</dbReference>
<dbReference type="FunFam" id="3.30.1330.10:FF:000001">
    <property type="entry name" value="Phosphoribosylformylglycinamidine cyclo-ligase"/>
    <property type="match status" value="1"/>
</dbReference>
<evidence type="ECO:0000256" key="14">
    <source>
        <dbReference type="ARBA" id="ARBA00049057"/>
    </source>
</evidence>
<organism evidence="18 19">
    <name type="scientific">Thermovibrio guaymasensis</name>
    <dbReference type="NCBI Taxonomy" id="240167"/>
    <lineage>
        <taxon>Bacteria</taxon>
        <taxon>Pseudomonadati</taxon>
        <taxon>Aquificota</taxon>
        <taxon>Aquificia</taxon>
        <taxon>Desulfurobacteriales</taxon>
        <taxon>Desulfurobacteriaceae</taxon>
        <taxon>Thermovibrio</taxon>
    </lineage>
</organism>
<comment type="subcellular location">
    <subcellularLocation>
        <location evidence="1 15">Cytoplasm</location>
    </subcellularLocation>
</comment>
<dbReference type="NCBIfam" id="TIGR00878">
    <property type="entry name" value="purM"/>
    <property type="match status" value="1"/>
</dbReference>
<evidence type="ECO:0000259" key="17">
    <source>
        <dbReference type="Pfam" id="PF02769"/>
    </source>
</evidence>
<comment type="pathway">
    <text evidence="2 15">Purine metabolism; IMP biosynthesis via de novo pathway; 5-amino-1-(5-phospho-D-ribosyl)imidazole from N(2)-formyl-N(1)-(5-phospho-D-ribosyl)glycinamide: step 2/2.</text>
</comment>
<dbReference type="OrthoDB" id="9802507at2"/>
<keyword evidence="10 15" id="KW-0067">ATP-binding</keyword>
<evidence type="ECO:0000256" key="3">
    <source>
        <dbReference type="ARBA" id="ARBA00010280"/>
    </source>
</evidence>
<evidence type="ECO:0000256" key="15">
    <source>
        <dbReference type="HAMAP-Rule" id="MF_00741"/>
    </source>
</evidence>
<evidence type="ECO:0000256" key="10">
    <source>
        <dbReference type="ARBA" id="ARBA00022840"/>
    </source>
</evidence>
<dbReference type="InterPro" id="IPR010918">
    <property type="entry name" value="PurM-like_C_dom"/>
</dbReference>
<evidence type="ECO:0000259" key="16">
    <source>
        <dbReference type="Pfam" id="PF00586"/>
    </source>
</evidence>
<evidence type="ECO:0000256" key="6">
    <source>
        <dbReference type="ARBA" id="ARBA00022490"/>
    </source>
</evidence>
<evidence type="ECO:0000256" key="13">
    <source>
        <dbReference type="ARBA" id="ARBA00033093"/>
    </source>
</evidence>
<keyword evidence="6 15" id="KW-0963">Cytoplasm</keyword>
<evidence type="ECO:0000256" key="12">
    <source>
        <dbReference type="ARBA" id="ARBA00032931"/>
    </source>
</evidence>
<comment type="catalytic activity">
    <reaction evidence="14 15">
        <text>2-formamido-N(1)-(5-O-phospho-beta-D-ribosyl)acetamidine + ATP = 5-amino-1-(5-phospho-beta-D-ribosyl)imidazole + ADP + phosphate + H(+)</text>
        <dbReference type="Rhea" id="RHEA:23032"/>
        <dbReference type="ChEBI" id="CHEBI:15378"/>
        <dbReference type="ChEBI" id="CHEBI:30616"/>
        <dbReference type="ChEBI" id="CHEBI:43474"/>
        <dbReference type="ChEBI" id="CHEBI:137981"/>
        <dbReference type="ChEBI" id="CHEBI:147287"/>
        <dbReference type="ChEBI" id="CHEBI:456216"/>
        <dbReference type="EC" id="6.3.3.1"/>
    </reaction>
</comment>
<dbReference type="GO" id="GO:0005524">
    <property type="term" value="F:ATP binding"/>
    <property type="evidence" value="ECO:0007669"/>
    <property type="project" value="UniProtKB-KW"/>
</dbReference>
<dbReference type="PANTHER" id="PTHR10520:SF12">
    <property type="entry name" value="TRIFUNCTIONAL PURINE BIOSYNTHETIC PROTEIN ADENOSINE-3"/>
    <property type="match status" value="1"/>
</dbReference>
<evidence type="ECO:0000256" key="7">
    <source>
        <dbReference type="ARBA" id="ARBA00022598"/>
    </source>
</evidence>
<feature type="domain" description="PurM-like C-terminal" evidence="17">
    <location>
        <begin position="175"/>
        <end position="341"/>
    </location>
</feature>
<dbReference type="InterPro" id="IPR016188">
    <property type="entry name" value="PurM-like_N"/>
</dbReference>
<dbReference type="Pfam" id="PF02769">
    <property type="entry name" value="AIRS_C"/>
    <property type="match status" value="1"/>
</dbReference>
<dbReference type="GO" id="GO:0046084">
    <property type="term" value="P:adenine biosynthetic process"/>
    <property type="evidence" value="ECO:0007669"/>
    <property type="project" value="TreeGrafter"/>
</dbReference>
<dbReference type="RefSeq" id="WP_121169409.1">
    <property type="nucleotide sequence ID" value="NZ_RBIE01000001.1"/>
</dbReference>
<evidence type="ECO:0000256" key="9">
    <source>
        <dbReference type="ARBA" id="ARBA00022755"/>
    </source>
</evidence>
<gene>
    <name evidence="15" type="primary">purM</name>
    <name evidence="18" type="ORF">C7457_0078</name>
</gene>
<accession>A0A420W7G5</accession>
<feature type="domain" description="PurM-like N-terminal" evidence="16">
    <location>
        <begin position="58"/>
        <end position="163"/>
    </location>
</feature>
<proteinExistence type="inferred from homology"/>
<dbReference type="GO" id="GO:0004641">
    <property type="term" value="F:phosphoribosylformylglycinamidine cyclo-ligase activity"/>
    <property type="evidence" value="ECO:0007669"/>
    <property type="project" value="UniProtKB-UniRule"/>
</dbReference>
<dbReference type="SUPFAM" id="SSF55326">
    <property type="entry name" value="PurM N-terminal domain-like"/>
    <property type="match status" value="1"/>
</dbReference>
<dbReference type="GO" id="GO:0004637">
    <property type="term" value="F:phosphoribosylamine-glycine ligase activity"/>
    <property type="evidence" value="ECO:0007669"/>
    <property type="project" value="TreeGrafter"/>
</dbReference>
<dbReference type="Gene3D" id="3.30.1330.10">
    <property type="entry name" value="PurM-like, N-terminal domain"/>
    <property type="match status" value="1"/>
</dbReference>
<dbReference type="FunFam" id="3.90.650.10:FF:000011">
    <property type="entry name" value="Phosphoribosylformylglycinamidine cyclo-ligase"/>
    <property type="match status" value="1"/>
</dbReference>
<dbReference type="InterPro" id="IPR036921">
    <property type="entry name" value="PurM-like_N_sf"/>
</dbReference>
<dbReference type="InterPro" id="IPR036676">
    <property type="entry name" value="PurM-like_C_sf"/>
</dbReference>
<evidence type="ECO:0000256" key="11">
    <source>
        <dbReference type="ARBA" id="ARBA00031908"/>
    </source>
</evidence>
<evidence type="ECO:0000256" key="8">
    <source>
        <dbReference type="ARBA" id="ARBA00022741"/>
    </source>
</evidence>
<keyword evidence="8 15" id="KW-0547">Nucleotide-binding</keyword>
<dbReference type="CDD" id="cd02196">
    <property type="entry name" value="PurM"/>
    <property type="match status" value="1"/>
</dbReference>
<dbReference type="InterPro" id="IPR004733">
    <property type="entry name" value="PurM_cligase"/>
</dbReference>
<name>A0A420W7G5_9BACT</name>
<reference evidence="18 19" key="1">
    <citation type="submission" date="2018-10" db="EMBL/GenBank/DDBJ databases">
        <title>Genomic Encyclopedia of Type Strains, Phase IV (KMG-IV): sequencing the most valuable type-strain genomes for metagenomic binning, comparative biology and taxonomic classification.</title>
        <authorList>
            <person name="Goeker M."/>
        </authorList>
    </citation>
    <scope>NUCLEOTIDE SEQUENCE [LARGE SCALE GENOMIC DNA]</scope>
    <source>
        <strain evidence="18 19">DSM 15521</strain>
    </source>
</reference>
<comment type="similarity">
    <text evidence="3 15">Belongs to the AIR synthase family.</text>
</comment>
<comment type="caution">
    <text evidence="18">The sequence shown here is derived from an EMBL/GenBank/DDBJ whole genome shotgun (WGS) entry which is preliminary data.</text>
</comment>
<keyword evidence="19" id="KW-1185">Reference proteome</keyword>
<dbReference type="Gene3D" id="3.90.650.10">
    <property type="entry name" value="PurM-like C-terminal domain"/>
    <property type="match status" value="1"/>
</dbReference>
<evidence type="ECO:0000256" key="5">
    <source>
        <dbReference type="ARBA" id="ARBA00020367"/>
    </source>
</evidence>
<dbReference type="AlphaFoldDB" id="A0A420W7G5"/>
<evidence type="ECO:0000313" key="19">
    <source>
        <dbReference type="Proteomes" id="UP000280881"/>
    </source>
</evidence>
<dbReference type="Proteomes" id="UP000280881">
    <property type="component" value="Unassembled WGS sequence"/>
</dbReference>
<keyword evidence="7 15" id="KW-0436">Ligase</keyword>
<dbReference type="GO" id="GO:0005829">
    <property type="term" value="C:cytosol"/>
    <property type="evidence" value="ECO:0007669"/>
    <property type="project" value="TreeGrafter"/>
</dbReference>
<evidence type="ECO:0000256" key="2">
    <source>
        <dbReference type="ARBA" id="ARBA00004686"/>
    </source>
</evidence>
<protein>
    <recommendedName>
        <fullName evidence="5 15">Phosphoribosylformylglycinamidine cyclo-ligase</fullName>
        <ecNumber evidence="4 15">6.3.3.1</ecNumber>
    </recommendedName>
    <alternativeName>
        <fullName evidence="12 15">AIR synthase</fullName>
    </alternativeName>
    <alternativeName>
        <fullName evidence="13 15">AIRS</fullName>
    </alternativeName>
    <alternativeName>
        <fullName evidence="11 15">Phosphoribosyl-aminoimidazole synthetase</fullName>
    </alternativeName>
</protein>
<dbReference type="Pfam" id="PF00586">
    <property type="entry name" value="AIRS"/>
    <property type="match status" value="1"/>
</dbReference>
<dbReference type="PANTHER" id="PTHR10520">
    <property type="entry name" value="TRIFUNCTIONAL PURINE BIOSYNTHETIC PROTEIN ADENOSINE-3-RELATED"/>
    <property type="match status" value="1"/>
</dbReference>
<dbReference type="SUPFAM" id="SSF56042">
    <property type="entry name" value="PurM C-terminal domain-like"/>
    <property type="match status" value="1"/>
</dbReference>
<evidence type="ECO:0000256" key="4">
    <source>
        <dbReference type="ARBA" id="ARBA00013047"/>
    </source>
</evidence>
<dbReference type="HAMAP" id="MF_00741">
    <property type="entry name" value="AIRS"/>
    <property type="match status" value="1"/>
</dbReference>
<sequence length="345" mass="37342">MKKKGLTYKDAGVDIEAGERLVDLIKPYAKKTFDKNVLAGIGGFGAGYLLPKGYKEPVLVSGTDGVGTKLKVAQMANVHDTVGIDLVAMCVNDILTVGAKPLFFLDYFATGKLSVETAADVIRGIAKGCEIAGCSLIGGETAEMPDFYPEGEYDLAGFVVGIVDRGSYITGQDIEEGDVILGLSSSGIHSNGYSLVRKLFFEVLNLKVDDVVEELGGKKVYEVLLEPTRIYVKSILSLIDQVRVKGMAHITGGGIPGNLVRVLPEGVKAVIEKGSWEILPIFKFIQEKGNVPEEEMFRTFNMGVGYAVIVSPEDEVRAKEILERAGEKVYTIGRIERGERGVEIR</sequence>
<evidence type="ECO:0000256" key="1">
    <source>
        <dbReference type="ARBA" id="ARBA00004496"/>
    </source>
</evidence>
<keyword evidence="9 15" id="KW-0658">Purine biosynthesis</keyword>